<proteinExistence type="predicted"/>
<comment type="caution">
    <text evidence="1">The sequence shown here is derived from an EMBL/GenBank/DDBJ whole genome shotgun (WGS) entry which is preliminary data.</text>
</comment>
<name>A0A9P9I806_9HYPO</name>
<dbReference type="AlphaFoldDB" id="A0A9P9I806"/>
<dbReference type="EMBL" id="JAGMUV010000048">
    <property type="protein sequence ID" value="KAH7109985.1"/>
    <property type="molecule type" value="Genomic_DNA"/>
</dbReference>
<keyword evidence="2" id="KW-1185">Reference proteome</keyword>
<dbReference type="Proteomes" id="UP000738349">
    <property type="component" value="Unassembled WGS sequence"/>
</dbReference>
<sequence>MAPSRASWATKKLASLRERVRSSRKPPSVSRLFNNHDLVSQTCRHLGDVDIAALALSCQQALQTVGRGVLKLHGEDKFQLLQRLEGDGYLMEKGMILCPALAAILRSHRHKSNFYDPEILATFQRYKIGSKSLSSIWVEVQPNIIHNQLIIRSYISIFSGNSNIVMPHLKEFLDDNSYLMDICKHRKWQDVLGVIKPDADPDAARRFAHDCVWLRGRDKAKAKEKEEEASQNAGTTRRNKVALCDDCCTAFVVSSCKQWGDASPVVLDIWKNYGYGRDLDDPMWLSHTGIILDRHDSRRYIAEAAAFEGKRFTPGSEYCPFQWMREDRDKRAIVAGWLNVGIYYWGRIIRSGKTG</sequence>
<gene>
    <name evidence="1" type="ORF">EDB81DRAFT_769042</name>
</gene>
<reference evidence="1" key="1">
    <citation type="journal article" date="2021" name="Nat. Commun.">
        <title>Genetic determinants of endophytism in the Arabidopsis root mycobiome.</title>
        <authorList>
            <person name="Mesny F."/>
            <person name="Miyauchi S."/>
            <person name="Thiergart T."/>
            <person name="Pickel B."/>
            <person name="Atanasova L."/>
            <person name="Karlsson M."/>
            <person name="Huettel B."/>
            <person name="Barry K.W."/>
            <person name="Haridas S."/>
            <person name="Chen C."/>
            <person name="Bauer D."/>
            <person name="Andreopoulos W."/>
            <person name="Pangilinan J."/>
            <person name="LaButti K."/>
            <person name="Riley R."/>
            <person name="Lipzen A."/>
            <person name="Clum A."/>
            <person name="Drula E."/>
            <person name="Henrissat B."/>
            <person name="Kohler A."/>
            <person name="Grigoriev I.V."/>
            <person name="Martin F.M."/>
            <person name="Hacquard S."/>
        </authorList>
    </citation>
    <scope>NUCLEOTIDE SEQUENCE</scope>
    <source>
        <strain evidence="1">MPI-CAGE-AT-0147</strain>
    </source>
</reference>
<organism evidence="1 2">
    <name type="scientific">Dactylonectria macrodidyma</name>
    <dbReference type="NCBI Taxonomy" id="307937"/>
    <lineage>
        <taxon>Eukaryota</taxon>
        <taxon>Fungi</taxon>
        <taxon>Dikarya</taxon>
        <taxon>Ascomycota</taxon>
        <taxon>Pezizomycotina</taxon>
        <taxon>Sordariomycetes</taxon>
        <taxon>Hypocreomycetidae</taxon>
        <taxon>Hypocreales</taxon>
        <taxon>Nectriaceae</taxon>
        <taxon>Dactylonectria</taxon>
    </lineage>
</organism>
<evidence type="ECO:0000313" key="1">
    <source>
        <dbReference type="EMBL" id="KAH7109985.1"/>
    </source>
</evidence>
<evidence type="ECO:0000313" key="2">
    <source>
        <dbReference type="Proteomes" id="UP000738349"/>
    </source>
</evidence>
<protein>
    <submittedName>
        <fullName evidence="1">Uncharacterized protein</fullName>
    </submittedName>
</protein>
<accession>A0A9P9I806</accession>